<dbReference type="InterPro" id="IPR036028">
    <property type="entry name" value="SH3-like_dom_sf"/>
</dbReference>
<dbReference type="Proteomes" id="UP001201163">
    <property type="component" value="Unassembled WGS sequence"/>
</dbReference>
<reference evidence="10" key="1">
    <citation type="submission" date="2022-01" db="EMBL/GenBank/DDBJ databases">
        <title>Comparative genomics reveals a dynamic genome evolution in the ectomycorrhizal milk-cap (Lactarius) mushrooms.</title>
        <authorList>
            <consortium name="DOE Joint Genome Institute"/>
            <person name="Lebreton A."/>
            <person name="Tang N."/>
            <person name="Kuo A."/>
            <person name="LaButti K."/>
            <person name="Drula E."/>
            <person name="Barry K."/>
            <person name="Clum A."/>
            <person name="Lipzen A."/>
            <person name="Mousain D."/>
            <person name="Ng V."/>
            <person name="Wang R."/>
            <person name="Wang X."/>
            <person name="Dai Y."/>
            <person name="Henrissat B."/>
            <person name="Grigoriev I.V."/>
            <person name="Guerin-Laguette A."/>
            <person name="Yu F."/>
            <person name="Martin F.M."/>
        </authorList>
    </citation>
    <scope>NUCLEOTIDE SEQUENCE</scope>
    <source>
        <strain evidence="10">QP</strain>
    </source>
</reference>
<dbReference type="InterPro" id="IPR001895">
    <property type="entry name" value="RASGEF_cat_dom"/>
</dbReference>
<gene>
    <name evidence="10" type="ORF">EDB92DRAFT_1932969</name>
</gene>
<feature type="domain" description="SH3" evidence="6">
    <location>
        <begin position="8"/>
        <end position="69"/>
    </location>
</feature>
<proteinExistence type="predicted"/>
<dbReference type="GO" id="GO:0005886">
    <property type="term" value="C:plasma membrane"/>
    <property type="evidence" value="ECO:0007669"/>
    <property type="project" value="TreeGrafter"/>
</dbReference>
<keyword evidence="1 4" id="KW-0728">SH3 domain</keyword>
<dbReference type="InterPro" id="IPR001202">
    <property type="entry name" value="WW_dom"/>
</dbReference>
<dbReference type="Gene3D" id="2.30.30.40">
    <property type="entry name" value="SH3 Domains"/>
    <property type="match status" value="1"/>
</dbReference>
<comment type="caution">
    <text evidence="10">The sequence shown here is derived from an EMBL/GenBank/DDBJ whole genome shotgun (WGS) entry which is preliminary data.</text>
</comment>
<evidence type="ECO:0000313" key="10">
    <source>
        <dbReference type="EMBL" id="KAH8998550.1"/>
    </source>
</evidence>
<dbReference type="InterPro" id="IPR023578">
    <property type="entry name" value="Ras_GEF_dom_sf"/>
</dbReference>
<dbReference type="PROSITE" id="PS50212">
    <property type="entry name" value="RASGEF_NTER"/>
    <property type="match status" value="1"/>
</dbReference>
<evidence type="ECO:0000259" key="7">
    <source>
        <dbReference type="PROSITE" id="PS50009"/>
    </source>
</evidence>
<evidence type="ECO:0000256" key="5">
    <source>
        <dbReference type="SAM" id="MobiDB-lite"/>
    </source>
</evidence>
<evidence type="ECO:0000256" key="2">
    <source>
        <dbReference type="ARBA" id="ARBA00022658"/>
    </source>
</evidence>
<dbReference type="InterPro" id="IPR036964">
    <property type="entry name" value="RASGEF_cat_dom_sf"/>
</dbReference>
<dbReference type="InterPro" id="IPR008937">
    <property type="entry name" value="Ras-like_GEF"/>
</dbReference>
<dbReference type="GO" id="GO:0007265">
    <property type="term" value="P:Ras protein signal transduction"/>
    <property type="evidence" value="ECO:0007669"/>
    <property type="project" value="TreeGrafter"/>
</dbReference>
<dbReference type="CDD" id="cd11883">
    <property type="entry name" value="SH3_Sdc25"/>
    <property type="match status" value="1"/>
</dbReference>
<dbReference type="InterPro" id="IPR001452">
    <property type="entry name" value="SH3_domain"/>
</dbReference>
<dbReference type="PRINTS" id="PR00452">
    <property type="entry name" value="SH3DOMAIN"/>
</dbReference>
<dbReference type="AlphaFoldDB" id="A0AAD4LNQ4"/>
<evidence type="ECO:0000256" key="4">
    <source>
        <dbReference type="PROSITE-ProRule" id="PRU00192"/>
    </source>
</evidence>
<dbReference type="CDD" id="cd00155">
    <property type="entry name" value="RasGEF"/>
    <property type="match status" value="1"/>
</dbReference>
<dbReference type="Pfam" id="PF00618">
    <property type="entry name" value="RasGEF_N"/>
    <property type="match status" value="1"/>
</dbReference>
<feature type="domain" description="WW" evidence="8">
    <location>
        <begin position="230"/>
        <end position="264"/>
    </location>
</feature>
<dbReference type="PROSITE" id="PS50002">
    <property type="entry name" value="SH3"/>
    <property type="match status" value="1"/>
</dbReference>
<organism evidence="10 11">
    <name type="scientific">Lactarius akahatsu</name>
    <dbReference type="NCBI Taxonomy" id="416441"/>
    <lineage>
        <taxon>Eukaryota</taxon>
        <taxon>Fungi</taxon>
        <taxon>Dikarya</taxon>
        <taxon>Basidiomycota</taxon>
        <taxon>Agaricomycotina</taxon>
        <taxon>Agaricomycetes</taxon>
        <taxon>Russulales</taxon>
        <taxon>Russulaceae</taxon>
        <taxon>Lactarius</taxon>
    </lineage>
</organism>
<dbReference type="SMART" id="SM00147">
    <property type="entry name" value="RasGEF"/>
    <property type="match status" value="1"/>
</dbReference>
<feature type="domain" description="Ras-GEF" evidence="7">
    <location>
        <begin position="1029"/>
        <end position="1263"/>
    </location>
</feature>
<keyword evidence="2 3" id="KW-0344">Guanine-nucleotide releasing factor</keyword>
<accession>A0AAD4LNQ4</accession>
<feature type="compositionally biased region" description="Polar residues" evidence="5">
    <location>
        <begin position="814"/>
        <end position="824"/>
    </location>
</feature>
<dbReference type="PANTHER" id="PTHR23113">
    <property type="entry name" value="GUANINE NUCLEOTIDE EXCHANGE FACTOR"/>
    <property type="match status" value="1"/>
</dbReference>
<dbReference type="PROSITE" id="PS50020">
    <property type="entry name" value="WW_DOMAIN_2"/>
    <property type="match status" value="1"/>
</dbReference>
<evidence type="ECO:0000256" key="3">
    <source>
        <dbReference type="PROSITE-ProRule" id="PRU00168"/>
    </source>
</evidence>
<dbReference type="SMART" id="SM00456">
    <property type="entry name" value="WW"/>
    <property type="match status" value="2"/>
</dbReference>
<dbReference type="Pfam" id="PF00018">
    <property type="entry name" value="SH3_1"/>
    <property type="match status" value="1"/>
</dbReference>
<evidence type="ECO:0000259" key="9">
    <source>
        <dbReference type="PROSITE" id="PS50212"/>
    </source>
</evidence>
<dbReference type="PANTHER" id="PTHR23113:SF368">
    <property type="entry name" value="CELL DIVISION CONTROL PROTEIN 25"/>
    <property type="match status" value="1"/>
</dbReference>
<dbReference type="CDD" id="cd06224">
    <property type="entry name" value="REM"/>
    <property type="match status" value="1"/>
</dbReference>
<dbReference type="Gene3D" id="1.20.870.10">
    <property type="entry name" value="Son of sevenless (SoS) protein Chain: S domain 1"/>
    <property type="match status" value="1"/>
</dbReference>
<feature type="domain" description="N-terminal Ras-GEF" evidence="9">
    <location>
        <begin position="866"/>
        <end position="996"/>
    </location>
</feature>
<feature type="region of interest" description="Disordered" evidence="5">
    <location>
        <begin position="268"/>
        <end position="340"/>
    </location>
</feature>
<feature type="region of interest" description="Disordered" evidence="5">
    <location>
        <begin position="771"/>
        <end position="824"/>
    </location>
</feature>
<evidence type="ECO:0000259" key="8">
    <source>
        <dbReference type="PROSITE" id="PS50020"/>
    </source>
</evidence>
<evidence type="ECO:0000259" key="6">
    <source>
        <dbReference type="PROSITE" id="PS50002"/>
    </source>
</evidence>
<dbReference type="Gene3D" id="1.10.840.10">
    <property type="entry name" value="Ras guanine-nucleotide exchange factors catalytic domain"/>
    <property type="match status" value="1"/>
</dbReference>
<feature type="compositionally biased region" description="Polar residues" evidence="5">
    <location>
        <begin position="273"/>
        <end position="282"/>
    </location>
</feature>
<feature type="compositionally biased region" description="Polar residues" evidence="5">
    <location>
        <begin position="771"/>
        <end position="787"/>
    </location>
</feature>
<dbReference type="Pfam" id="PF00617">
    <property type="entry name" value="RasGEF"/>
    <property type="match status" value="1"/>
</dbReference>
<dbReference type="GO" id="GO:0005085">
    <property type="term" value="F:guanyl-nucleotide exchange factor activity"/>
    <property type="evidence" value="ECO:0007669"/>
    <property type="project" value="UniProtKB-KW"/>
</dbReference>
<feature type="compositionally biased region" description="Low complexity" evidence="5">
    <location>
        <begin position="96"/>
        <end position="117"/>
    </location>
</feature>
<dbReference type="SMART" id="SM00229">
    <property type="entry name" value="RasGEFN"/>
    <property type="match status" value="1"/>
</dbReference>
<evidence type="ECO:0000313" key="11">
    <source>
        <dbReference type="Proteomes" id="UP001201163"/>
    </source>
</evidence>
<dbReference type="PROSITE" id="PS50009">
    <property type="entry name" value="RASGEF_CAT"/>
    <property type="match status" value="1"/>
</dbReference>
<dbReference type="SUPFAM" id="SSF50044">
    <property type="entry name" value="SH3-domain"/>
    <property type="match status" value="1"/>
</dbReference>
<feature type="region of interest" description="Disordered" evidence="5">
    <location>
        <begin position="96"/>
        <end position="140"/>
    </location>
</feature>
<feature type="compositionally biased region" description="Low complexity" evidence="5">
    <location>
        <begin position="788"/>
        <end position="804"/>
    </location>
</feature>
<sequence length="1280" mass="142207">MDDQQLVANTFFCRAKYDYHSADVATPSLSFRRGDIIEVLNRLETGWWDGLLGEQRGWFPSNYVEIITDEEADVGYAALELQHRQQQQQSNLQLLPTYPTTSTNQSTASSSSIARSRSYGDHRNWPDPDTDSSSRNGRSVDELLTTSGEGESLPSDFWVPRVTQDGQIYYVNTQTGQHSRDLPIDAGDFSDVEFRTSTQPLRPDIAVEPYDRSNGPQNGRIAGFGLPKRTGTPEPWVRRLADDGLSYFYLNKLDGSVQWTLPESSPAIHVNGHTPTPSQSDSVVPIGPQPLSRNRSDSVYARTGNNDGGTGDGNVYSDDSDVETPDKFGDFSIPSPPPPPDSVTVLSALTRQSVAAIVTAVQSHDSPNRPLAQASLENRIADSVIAIRHLLYISSPPYGHVPSHLYPRDGSASSSSIPQLLQAQLKPAQRRVTATLSKLVLAALAAQYDTKSFTSEVSERMETDAAELDRALVTFVMEVQKINDQVPHEPSKRLFAALLPTNVGLGLMGAGAAGGWKGFGWVRIDAQRQPRRDLSADVLAELKIAITQLEEKLVDLHSTVFEGGEALSESNHFSARQIYGLGQIAIAWLHSVLSSFADVNLARTVDVDGINREGHSGDAYLQSVHKARALVRAVEAYLQSLYDDGASLLLVITTPSSFWTGPLSPPSERVRSLSVSIKNNVAQTFQSLEALLSVGQEQAANGPSDYRGSIEWRMSRILTGDNNLGRTLKELAFEDDSYDEEGEDLVDIEHAFGRKPVTLNLKPPAPLGISQSSSALYSNPSQTSESSLEAAPRPRAESAAPLPSWGTQHDAAATTPSNAKSSSGAADKLIRVLGDAPTHIIDKLNAKTKPWYLRPNYEDSEIQIDPDGKVRAGTVAALVERLTAHEHSDTTFTKTFLLTYKSFTEAEALFNLLVSRFWIKPPETLSPEELDDWTKHKQHIIRMRVLNTFKTMITDEDTTGEEDLFILDKMKEMVSSPEVIHLGAAKQLLNLIERTQKGESRTKTAISLEPPPMSIIPKTSKKLKLLEFDALEVARQLTMIECHLYMKIRPSECLMRSREQRSDNNDNIAAIIVTTNKIAHWVADTVLSKDDSRKRAMIVKQFISVADRCRELKNFSSMIAIVSGLNSPPIRRLKRTWEQITQKFMTMLGACEMTIDSNKNFSNYRSLLQRITPPCVPFIGLYLTTLTFIQDGAPNNIGTLVNFRKRQKAAEVIEEIQKWQSKPFNFAKVDLIHDYIVDCLNKFNNRPDVSDEFWNLSLEREPRERDDEKMARLLQETGFL</sequence>
<protein>
    <submittedName>
        <fullName evidence="10">Ras GEF</fullName>
    </submittedName>
</protein>
<dbReference type="SMART" id="SM00326">
    <property type="entry name" value="SH3"/>
    <property type="match status" value="1"/>
</dbReference>
<dbReference type="InterPro" id="IPR000651">
    <property type="entry name" value="Ras-like_Gua-exchang_fac_N"/>
</dbReference>
<dbReference type="SUPFAM" id="SSF48366">
    <property type="entry name" value="Ras GEF"/>
    <property type="match status" value="1"/>
</dbReference>
<name>A0AAD4LNQ4_9AGAM</name>
<feature type="region of interest" description="Disordered" evidence="5">
    <location>
        <begin position="205"/>
        <end position="227"/>
    </location>
</feature>
<dbReference type="EMBL" id="JAKELL010000005">
    <property type="protein sequence ID" value="KAH8998550.1"/>
    <property type="molecule type" value="Genomic_DNA"/>
</dbReference>
<evidence type="ECO:0000256" key="1">
    <source>
        <dbReference type="ARBA" id="ARBA00022443"/>
    </source>
</evidence>
<keyword evidence="11" id="KW-1185">Reference proteome</keyword>